<dbReference type="GO" id="GO:0046983">
    <property type="term" value="F:protein dimerization activity"/>
    <property type="evidence" value="ECO:0007669"/>
    <property type="project" value="InterPro"/>
</dbReference>
<dbReference type="GO" id="GO:0016020">
    <property type="term" value="C:membrane"/>
    <property type="evidence" value="ECO:0007669"/>
    <property type="project" value="InterPro"/>
</dbReference>
<keyword evidence="4" id="KW-0812">Transmembrane</keyword>
<evidence type="ECO:0000313" key="7">
    <source>
        <dbReference type="Proteomes" id="UP000275069"/>
    </source>
</evidence>
<dbReference type="EMBL" id="CP032624">
    <property type="protein sequence ID" value="AYG03224.1"/>
    <property type="molecule type" value="Genomic_DNA"/>
</dbReference>
<dbReference type="Pfam" id="PF07730">
    <property type="entry name" value="HisKA_3"/>
    <property type="match status" value="1"/>
</dbReference>
<sequence>MRESARVRLGSRGAVRWYPGAGFGALYVIIPVWAAWGSSGSLGPKVAVTVILLLIAAGLLFVPVLSWGSPRSGRHLWLLGYAALICTLFPFLGVYTAWMGIYVSCAAAVAFVNGLDVAFWIFGIAAAQLVVLFIGGDLSQDWYAILLGISVSAMLLGISQLRMANERLQAAQGEIARLAVAEERARFTRDLHDVLGHTLTVVTVKSELAGRLADRDVERTKAELADIERLTRGALSDLRASIAGYREMDLNTELAAARAALAAAEVEAAVPVSGDVAAAPLRELFAWAVRESVTNVVRHAHASHCTIELRADAVIIVDDGVGGGAGPAGVGTDASSGMHSGSGLAGLAQRAAAAGAVLSVTAAEPHGTVVSVKAGE</sequence>
<dbReference type="Gene3D" id="1.20.5.1930">
    <property type="match status" value="1"/>
</dbReference>
<feature type="transmembrane region" description="Helical" evidence="4">
    <location>
        <begin position="15"/>
        <end position="34"/>
    </location>
</feature>
<feature type="transmembrane region" description="Helical" evidence="4">
    <location>
        <begin position="78"/>
        <end position="111"/>
    </location>
</feature>
<dbReference type="PANTHER" id="PTHR24421:SF63">
    <property type="entry name" value="SENSOR HISTIDINE KINASE DESK"/>
    <property type="match status" value="1"/>
</dbReference>
<keyword evidence="2 6" id="KW-0418">Kinase</keyword>
<dbReference type="KEGG" id="gry:D7I44_06575"/>
<evidence type="ECO:0000313" key="6">
    <source>
        <dbReference type="EMBL" id="AYG03224.1"/>
    </source>
</evidence>
<proteinExistence type="predicted"/>
<evidence type="ECO:0000256" key="2">
    <source>
        <dbReference type="ARBA" id="ARBA00022777"/>
    </source>
</evidence>
<feature type="transmembrane region" description="Helical" evidence="4">
    <location>
        <begin position="142"/>
        <end position="161"/>
    </location>
</feature>
<dbReference type="PANTHER" id="PTHR24421">
    <property type="entry name" value="NITRATE/NITRITE SENSOR PROTEIN NARX-RELATED"/>
    <property type="match status" value="1"/>
</dbReference>
<feature type="transmembrane region" description="Helical" evidence="4">
    <location>
        <begin position="117"/>
        <end position="135"/>
    </location>
</feature>
<feature type="domain" description="Signal transduction histidine kinase subgroup 3 dimerisation and phosphoacceptor" evidence="5">
    <location>
        <begin position="183"/>
        <end position="250"/>
    </location>
</feature>
<dbReference type="AlphaFoldDB" id="A0A387BMG4"/>
<dbReference type="InterPro" id="IPR036890">
    <property type="entry name" value="HATPase_C_sf"/>
</dbReference>
<reference evidence="6 7" key="1">
    <citation type="submission" date="2018-09" db="EMBL/GenBank/DDBJ databases">
        <title>Genome sequencing of strain 2DFW10M-5.</title>
        <authorList>
            <person name="Heo J."/>
            <person name="Kim S.-J."/>
            <person name="Kwon S.-W."/>
        </authorList>
    </citation>
    <scope>NUCLEOTIDE SEQUENCE [LARGE SCALE GENOMIC DNA]</scope>
    <source>
        <strain evidence="6 7">2DFW10M-5</strain>
    </source>
</reference>
<keyword evidence="3" id="KW-0902">Two-component regulatory system</keyword>
<protein>
    <submittedName>
        <fullName evidence="6">Two-component sensor histidine kinase</fullName>
    </submittedName>
</protein>
<dbReference type="Gene3D" id="3.30.565.10">
    <property type="entry name" value="Histidine kinase-like ATPase, C-terminal domain"/>
    <property type="match status" value="1"/>
</dbReference>
<dbReference type="GO" id="GO:0000155">
    <property type="term" value="F:phosphorelay sensor kinase activity"/>
    <property type="evidence" value="ECO:0007669"/>
    <property type="project" value="InterPro"/>
</dbReference>
<keyword evidence="4" id="KW-1133">Transmembrane helix</keyword>
<evidence type="ECO:0000259" key="5">
    <source>
        <dbReference type="Pfam" id="PF07730"/>
    </source>
</evidence>
<evidence type="ECO:0000256" key="4">
    <source>
        <dbReference type="SAM" id="Phobius"/>
    </source>
</evidence>
<dbReference type="OrthoDB" id="5241784at2"/>
<evidence type="ECO:0000256" key="1">
    <source>
        <dbReference type="ARBA" id="ARBA00022679"/>
    </source>
</evidence>
<gene>
    <name evidence="6" type="ORF">D7I44_06575</name>
</gene>
<keyword evidence="1" id="KW-0808">Transferase</keyword>
<feature type="transmembrane region" description="Helical" evidence="4">
    <location>
        <begin position="46"/>
        <end position="66"/>
    </location>
</feature>
<organism evidence="6 7">
    <name type="scientific">Gryllotalpicola protaetiae</name>
    <dbReference type="NCBI Taxonomy" id="2419771"/>
    <lineage>
        <taxon>Bacteria</taxon>
        <taxon>Bacillati</taxon>
        <taxon>Actinomycetota</taxon>
        <taxon>Actinomycetes</taxon>
        <taxon>Micrococcales</taxon>
        <taxon>Microbacteriaceae</taxon>
        <taxon>Gryllotalpicola</taxon>
    </lineage>
</organism>
<dbReference type="Proteomes" id="UP000275069">
    <property type="component" value="Chromosome"/>
</dbReference>
<keyword evidence="4" id="KW-0472">Membrane</keyword>
<dbReference type="InterPro" id="IPR011712">
    <property type="entry name" value="Sig_transdc_His_kin_sub3_dim/P"/>
</dbReference>
<name>A0A387BMG4_9MICO</name>
<dbReference type="SUPFAM" id="SSF55874">
    <property type="entry name" value="ATPase domain of HSP90 chaperone/DNA topoisomerase II/histidine kinase"/>
    <property type="match status" value="1"/>
</dbReference>
<dbReference type="RefSeq" id="WP_120788756.1">
    <property type="nucleotide sequence ID" value="NZ_CP032624.1"/>
</dbReference>
<accession>A0A387BMG4</accession>
<evidence type="ECO:0000256" key="3">
    <source>
        <dbReference type="ARBA" id="ARBA00023012"/>
    </source>
</evidence>
<dbReference type="InterPro" id="IPR050482">
    <property type="entry name" value="Sensor_HK_TwoCompSys"/>
</dbReference>
<keyword evidence="7" id="KW-1185">Reference proteome</keyword>